<dbReference type="eggNOG" id="COG4412">
    <property type="taxonomic scope" value="Bacteria"/>
</dbReference>
<name>A0A069QJF8_HOYLO</name>
<accession>A0A069QJF8</accession>
<dbReference type="PANTHER" id="PTHR41775">
    <property type="entry name" value="SECRETED PROTEIN-RELATED"/>
    <property type="match status" value="1"/>
</dbReference>
<dbReference type="PATRIC" id="fig|1122985.7.peg.1841"/>
<protein>
    <submittedName>
        <fullName evidence="2">M6 family metalloprotease domain protein</fullName>
    </submittedName>
</protein>
<dbReference type="Pfam" id="PF05547">
    <property type="entry name" value="Peptidase_M6"/>
    <property type="match status" value="1"/>
</dbReference>
<keyword evidence="2" id="KW-0482">Metalloprotease</keyword>
<keyword evidence="3" id="KW-1185">Reference proteome</keyword>
<dbReference type="InterPro" id="IPR008757">
    <property type="entry name" value="Peptidase_M6-like_domain"/>
</dbReference>
<evidence type="ECO:0000313" key="3">
    <source>
        <dbReference type="Proteomes" id="UP000027442"/>
    </source>
</evidence>
<reference evidence="2 3" key="1">
    <citation type="submission" date="2013-08" db="EMBL/GenBank/DDBJ databases">
        <authorList>
            <person name="Weinstock G."/>
            <person name="Sodergren E."/>
            <person name="Wylie T."/>
            <person name="Fulton L."/>
            <person name="Fulton R."/>
            <person name="Fronick C."/>
            <person name="O'Laughlin M."/>
            <person name="Godfrey J."/>
            <person name="Miner T."/>
            <person name="Herter B."/>
            <person name="Appelbaum E."/>
            <person name="Cordes M."/>
            <person name="Lek S."/>
            <person name="Wollam A."/>
            <person name="Pepin K.H."/>
            <person name="Palsikar V.B."/>
            <person name="Mitreva M."/>
            <person name="Wilson R.K."/>
        </authorList>
    </citation>
    <scope>NUCLEOTIDE SEQUENCE [LARGE SCALE GENOMIC DNA]</scope>
    <source>
        <strain evidence="2 3">ATCC 15930</strain>
    </source>
</reference>
<dbReference type="GO" id="GO:0006508">
    <property type="term" value="P:proteolysis"/>
    <property type="evidence" value="ECO:0007669"/>
    <property type="project" value="UniProtKB-KW"/>
</dbReference>
<dbReference type="EMBL" id="JNGW01000076">
    <property type="protein sequence ID" value="KDR52144.1"/>
    <property type="molecule type" value="Genomic_DNA"/>
</dbReference>
<dbReference type="RefSeq" id="WP_018967620.1">
    <property type="nucleotide sequence ID" value="NZ_KB899216.1"/>
</dbReference>
<dbReference type="SUPFAM" id="SSF55486">
    <property type="entry name" value="Metalloproteases ('zincins'), catalytic domain"/>
    <property type="match status" value="1"/>
</dbReference>
<keyword evidence="2" id="KW-0378">Hydrolase</keyword>
<sequence>MRAKLLLLTFLTFVLITFAIPTMPGIWRTAKLADGTEIRLEQVGDENLHYWRDARGLCYNVDDDGVATPIVNIEAVRAETATRIAQNNARRAAAATRTVGISRRHVGKRKGLIVLVNFSDVRFQPAHTKSLLSRMANEVGFTYKDGHCGSLHDYFKDQSNGLFDLTFDVVGPVQLRHDMAYYGKDTLNLRGSRTDVRAGQMVAEACMAIKDSVNFRDYDWDGDNVVDQVLVIYAGYGQASGGSSNTIWPHEWALQHSDYGRALGIDGNILINTYACSNELNYNTTQLGGFGTACHEFTHCLGLPDMYDTSGKESLGMGFYDLMSAGNYNGEGYVPAGYTSYEKMFVGWLTPQELTRDTTITGMKPLSEHGEAFIIRNDANPDEYYLLENRQRNGWDTHLPGEGFVVLHVDFDQMTWMTNRVNATPTHQRCTLVPADNRQRKIWNAQDSIPYPQAGNDSLTATSLPAANVFTSDLDSCYKLNKSVLGIKINNEGHASFTFRIDELRPKDLKGDTLFYESFDNCLGKGGNDERWGGFIGASGFKPDHQGWRFSVPEATSAGSRCALIGTSTKYGIVESTPLFYVEDGSTISFKAAAWSNEDGRLTVASLNPKVQLSKTMFVLPNRTWQTFALTVKGSGLLRLSMRNAQRRFFLDELLVKRPATSSITDIPTAQPAHRTTSGRIYSLDGVYLGTDIKVLGKGVYVVDGKKVVK</sequence>
<dbReference type="GO" id="GO:0008237">
    <property type="term" value="F:metallopeptidase activity"/>
    <property type="evidence" value="ECO:0007669"/>
    <property type="project" value="UniProtKB-KW"/>
</dbReference>
<organism evidence="2 3">
    <name type="scientific">Hoylesella loescheii DSM 19665 = JCM 12249 = ATCC 15930</name>
    <dbReference type="NCBI Taxonomy" id="1122985"/>
    <lineage>
        <taxon>Bacteria</taxon>
        <taxon>Pseudomonadati</taxon>
        <taxon>Bacteroidota</taxon>
        <taxon>Bacteroidia</taxon>
        <taxon>Bacteroidales</taxon>
        <taxon>Prevotellaceae</taxon>
        <taxon>Hoylesella</taxon>
    </lineage>
</organism>
<gene>
    <name evidence="2" type="ORF">HMPREF1991_01769</name>
</gene>
<feature type="domain" description="Peptidase M6-like" evidence="1">
    <location>
        <begin position="123"/>
        <end position="345"/>
    </location>
</feature>
<evidence type="ECO:0000313" key="2">
    <source>
        <dbReference type="EMBL" id="KDR52144.1"/>
    </source>
</evidence>
<keyword evidence="2" id="KW-0645">Protease</keyword>
<proteinExistence type="predicted"/>
<dbReference type="AlphaFoldDB" id="A0A069QJF8"/>
<evidence type="ECO:0000259" key="1">
    <source>
        <dbReference type="Pfam" id="PF05547"/>
    </source>
</evidence>
<comment type="caution">
    <text evidence="2">The sequence shown here is derived from an EMBL/GenBank/DDBJ whole genome shotgun (WGS) entry which is preliminary data.</text>
</comment>
<dbReference type="Proteomes" id="UP000027442">
    <property type="component" value="Unassembled WGS sequence"/>
</dbReference>
<dbReference type="NCBIfam" id="TIGR03296">
    <property type="entry name" value="M6dom_TIGR03296"/>
    <property type="match status" value="1"/>
</dbReference>
<dbReference type="HOGENOM" id="CLU_016256_0_0_10"/>
<dbReference type="PANTHER" id="PTHR41775:SF1">
    <property type="entry name" value="PEPTIDASE M6-LIKE DOMAIN-CONTAINING PROTEIN"/>
    <property type="match status" value="1"/>
</dbReference>